<dbReference type="SMART" id="SM00855">
    <property type="entry name" value="PGAM"/>
    <property type="match status" value="1"/>
</dbReference>
<evidence type="ECO:0000313" key="3">
    <source>
        <dbReference type="EMBL" id="WWR48283.1"/>
    </source>
</evidence>
<proteinExistence type="predicted"/>
<dbReference type="EMBL" id="CP146069">
    <property type="protein sequence ID" value="WWR48283.1"/>
    <property type="molecule type" value="Genomic_DNA"/>
</dbReference>
<keyword evidence="3" id="KW-0378">Hydrolase</keyword>
<name>A0ABZ2HLU4_9RHOB</name>
<dbReference type="GO" id="GO:0016787">
    <property type="term" value="F:hydrolase activity"/>
    <property type="evidence" value="ECO:0007669"/>
    <property type="project" value="UniProtKB-KW"/>
</dbReference>
<dbReference type="InterPro" id="IPR013078">
    <property type="entry name" value="His_Pase_superF_clade-1"/>
</dbReference>
<evidence type="ECO:0000256" key="2">
    <source>
        <dbReference type="ARBA" id="ARBA00023235"/>
    </source>
</evidence>
<accession>A0ABZ2HLU4</accession>
<evidence type="ECO:0000313" key="4">
    <source>
        <dbReference type="Proteomes" id="UP001364156"/>
    </source>
</evidence>
<organism evidence="3 4">
    <name type="scientific">Roseovarius phycicola</name>
    <dbReference type="NCBI Taxonomy" id="3080976"/>
    <lineage>
        <taxon>Bacteria</taxon>
        <taxon>Pseudomonadati</taxon>
        <taxon>Pseudomonadota</taxon>
        <taxon>Alphaproteobacteria</taxon>
        <taxon>Rhodobacterales</taxon>
        <taxon>Roseobacteraceae</taxon>
        <taxon>Roseovarius</taxon>
    </lineage>
</organism>
<dbReference type="SUPFAM" id="SSF53254">
    <property type="entry name" value="Phosphoglycerate mutase-like"/>
    <property type="match status" value="1"/>
</dbReference>
<dbReference type="InterPro" id="IPR050275">
    <property type="entry name" value="PGM_Phosphatase"/>
</dbReference>
<dbReference type="Gene3D" id="3.40.50.1240">
    <property type="entry name" value="Phosphoglycerate mutase-like"/>
    <property type="match status" value="1"/>
</dbReference>
<keyword evidence="4" id="KW-1185">Reference proteome</keyword>
<dbReference type="InterPro" id="IPR029033">
    <property type="entry name" value="His_PPase_superfam"/>
</dbReference>
<reference evidence="3 4" key="1">
    <citation type="submission" date="2023-10" db="EMBL/GenBank/DDBJ databases">
        <title>Roseovarius strain S88 nov., isolated from a marine algae.</title>
        <authorList>
            <person name="Lee M.W."/>
            <person name="Lee J.K."/>
            <person name="Kim J.M."/>
            <person name="Choi D.G."/>
            <person name="Baek J.H."/>
            <person name="Bayburt H."/>
            <person name="Jung J.J."/>
            <person name="Han D.M."/>
            <person name="Jeon C.O."/>
        </authorList>
    </citation>
    <scope>NUCLEOTIDE SEQUENCE [LARGE SCALE GENOMIC DNA]</scope>
    <source>
        <strain evidence="3 4">S88</strain>
    </source>
</reference>
<keyword evidence="2" id="KW-0413">Isomerase</keyword>
<sequence>MSQKQSDQPRAPKLPELWVLRHGETEWNRAGRLQGQLDSPLTQTGMAQARAQGRILMRFGLPSGTSLVTSPAGRARRTTEIVNEPLGLELQIDAALVEINMGIWQGETVTSLSNAHPGLPIENDPNLWKFEAPEGERLQDMTARVRKALNRLQGPTVIVTHGVTSRLLRCVALGLNPEALSSLPGGQGIVHHVKDGKATVLTT</sequence>
<gene>
    <name evidence="3" type="ORF">RZ517_08965</name>
</gene>
<dbReference type="CDD" id="cd07067">
    <property type="entry name" value="HP_PGM_like"/>
    <property type="match status" value="1"/>
</dbReference>
<dbReference type="PANTHER" id="PTHR48100">
    <property type="entry name" value="BROAD-SPECIFICITY PHOSPHATASE YOR283W-RELATED"/>
    <property type="match status" value="1"/>
</dbReference>
<dbReference type="RefSeq" id="WP_338551093.1">
    <property type="nucleotide sequence ID" value="NZ_CP146069.1"/>
</dbReference>
<dbReference type="InterPro" id="IPR001345">
    <property type="entry name" value="PG/BPGM_mutase_AS"/>
</dbReference>
<evidence type="ECO:0000256" key="1">
    <source>
        <dbReference type="ARBA" id="ARBA00023152"/>
    </source>
</evidence>
<dbReference type="Proteomes" id="UP001364156">
    <property type="component" value="Chromosome"/>
</dbReference>
<protein>
    <submittedName>
        <fullName evidence="3">Histidine phosphatase family protein</fullName>
        <ecNumber evidence="3">3.1.3.-</ecNumber>
    </submittedName>
</protein>
<dbReference type="PANTHER" id="PTHR48100:SF1">
    <property type="entry name" value="HISTIDINE PHOSPHATASE FAMILY PROTEIN-RELATED"/>
    <property type="match status" value="1"/>
</dbReference>
<dbReference type="Pfam" id="PF00300">
    <property type="entry name" value="His_Phos_1"/>
    <property type="match status" value="1"/>
</dbReference>
<keyword evidence="1" id="KW-0324">Glycolysis</keyword>
<dbReference type="PROSITE" id="PS00175">
    <property type="entry name" value="PG_MUTASE"/>
    <property type="match status" value="1"/>
</dbReference>
<dbReference type="EC" id="3.1.3.-" evidence="3"/>